<gene>
    <name evidence="2" type="ORF">KRR39_05700</name>
</gene>
<dbReference type="EMBL" id="CP077062">
    <property type="protein sequence ID" value="QWZ09279.1"/>
    <property type="molecule type" value="Genomic_DNA"/>
</dbReference>
<organism evidence="2 3">
    <name type="scientific">Nocardioides panacis</name>
    <dbReference type="NCBI Taxonomy" id="2849501"/>
    <lineage>
        <taxon>Bacteria</taxon>
        <taxon>Bacillati</taxon>
        <taxon>Actinomycetota</taxon>
        <taxon>Actinomycetes</taxon>
        <taxon>Propionibacteriales</taxon>
        <taxon>Nocardioidaceae</taxon>
        <taxon>Nocardioides</taxon>
    </lineage>
</organism>
<sequence length="94" mass="9214">MSGTEVDFGTLERIQRTLTTASGGLEDCGGAAPTSVDGGDLSSLITSMIAKVTESAGGLSEGLSAAGAQVAESSASYAGSDDRSAQGLGSQRAR</sequence>
<evidence type="ECO:0000313" key="2">
    <source>
        <dbReference type="EMBL" id="QWZ09279.1"/>
    </source>
</evidence>
<keyword evidence="3" id="KW-1185">Reference proteome</keyword>
<evidence type="ECO:0000313" key="3">
    <source>
        <dbReference type="Proteomes" id="UP000683575"/>
    </source>
</evidence>
<accession>A0A975T1R1</accession>
<reference evidence="2" key="1">
    <citation type="submission" date="2021-06" db="EMBL/GenBank/DDBJ databases">
        <title>Complete genome sequence of Nocardioides sp. G188.</title>
        <authorList>
            <person name="Im W.-T."/>
        </authorList>
    </citation>
    <scope>NUCLEOTIDE SEQUENCE</scope>
    <source>
        <strain evidence="2">G188</strain>
    </source>
</reference>
<evidence type="ECO:0000256" key="1">
    <source>
        <dbReference type="SAM" id="MobiDB-lite"/>
    </source>
</evidence>
<dbReference type="Proteomes" id="UP000683575">
    <property type="component" value="Chromosome"/>
</dbReference>
<dbReference type="RefSeq" id="WP_216941125.1">
    <property type="nucleotide sequence ID" value="NZ_CP077062.1"/>
</dbReference>
<proteinExistence type="predicted"/>
<protein>
    <submittedName>
        <fullName evidence="2">Uncharacterized protein</fullName>
    </submittedName>
</protein>
<dbReference type="KEGG" id="nps:KRR39_05700"/>
<name>A0A975T1R1_9ACTN</name>
<feature type="region of interest" description="Disordered" evidence="1">
    <location>
        <begin position="70"/>
        <end position="94"/>
    </location>
</feature>
<dbReference type="AlphaFoldDB" id="A0A975T1R1"/>